<evidence type="ECO:0000256" key="11">
    <source>
        <dbReference type="RuleBase" id="RU361157"/>
    </source>
</evidence>
<dbReference type="PROSITE" id="PS51012">
    <property type="entry name" value="ABC_TM2"/>
    <property type="match status" value="1"/>
</dbReference>
<dbReference type="STRING" id="1212491.LFA_3658"/>
<keyword evidence="10 11" id="KW-0472">Membrane</keyword>
<evidence type="ECO:0000256" key="6">
    <source>
        <dbReference type="ARBA" id="ARBA00022692"/>
    </source>
</evidence>
<comment type="similarity">
    <text evidence="2 11">Belongs to the ABC-2 integral membrane protein family.</text>
</comment>
<evidence type="ECO:0000256" key="8">
    <source>
        <dbReference type="ARBA" id="ARBA00022989"/>
    </source>
</evidence>
<evidence type="ECO:0000256" key="2">
    <source>
        <dbReference type="ARBA" id="ARBA00007783"/>
    </source>
</evidence>
<dbReference type="InterPro" id="IPR013525">
    <property type="entry name" value="ABC2_TM"/>
</dbReference>
<dbReference type="Pfam" id="PF01061">
    <property type="entry name" value="ABC2_membrane"/>
    <property type="match status" value="1"/>
</dbReference>
<dbReference type="GO" id="GO:0043190">
    <property type="term" value="C:ATP-binding cassette (ABC) transporter complex"/>
    <property type="evidence" value="ECO:0007669"/>
    <property type="project" value="InterPro"/>
</dbReference>
<dbReference type="GO" id="GO:0015774">
    <property type="term" value="P:polysaccharide transport"/>
    <property type="evidence" value="ECO:0007669"/>
    <property type="project" value="UniProtKB-KW"/>
</dbReference>
<dbReference type="AlphaFoldDB" id="A0A098G934"/>
<evidence type="ECO:0000256" key="5">
    <source>
        <dbReference type="ARBA" id="ARBA00022597"/>
    </source>
</evidence>
<keyword evidence="5" id="KW-0762">Sugar transport</keyword>
<keyword evidence="6 11" id="KW-0812">Transmembrane</keyword>
<dbReference type="RefSeq" id="WP_045097193.1">
    <property type="nucleotide sequence ID" value="NZ_LN614827.1"/>
</dbReference>
<dbReference type="GO" id="GO:0015920">
    <property type="term" value="P:lipopolysaccharide transport"/>
    <property type="evidence" value="ECO:0007669"/>
    <property type="project" value="TreeGrafter"/>
</dbReference>
<dbReference type="InterPro" id="IPR000412">
    <property type="entry name" value="ABC_2_transport"/>
</dbReference>
<keyword evidence="7" id="KW-0972">Capsule biogenesis/degradation</keyword>
<comment type="subcellular location">
    <subcellularLocation>
        <location evidence="11">Cell inner membrane</location>
        <topology evidence="11">Multi-pass membrane protein</topology>
    </subcellularLocation>
    <subcellularLocation>
        <location evidence="1">Cell membrane</location>
        <topology evidence="1">Multi-pass membrane protein</topology>
    </subcellularLocation>
</comment>
<reference evidence="14" key="1">
    <citation type="submission" date="2014-09" db="EMBL/GenBank/DDBJ databases">
        <authorList>
            <person name="Gomez-Valero L."/>
        </authorList>
    </citation>
    <scope>NUCLEOTIDE SEQUENCE [LARGE SCALE GENOMIC DNA]</scope>
    <source>
        <strain evidence="14">ATCC700992</strain>
    </source>
</reference>
<dbReference type="PRINTS" id="PR00164">
    <property type="entry name" value="ABC2TRNSPORT"/>
</dbReference>
<evidence type="ECO:0000259" key="12">
    <source>
        <dbReference type="PROSITE" id="PS51012"/>
    </source>
</evidence>
<accession>A0A098G934</accession>
<feature type="transmembrane region" description="Helical" evidence="11">
    <location>
        <begin position="43"/>
        <end position="64"/>
    </location>
</feature>
<protein>
    <recommendedName>
        <fullName evidence="11">Transport permease protein</fullName>
    </recommendedName>
</protein>
<dbReference type="GO" id="GO:0140359">
    <property type="term" value="F:ABC-type transporter activity"/>
    <property type="evidence" value="ECO:0007669"/>
    <property type="project" value="InterPro"/>
</dbReference>
<evidence type="ECO:0000256" key="4">
    <source>
        <dbReference type="ARBA" id="ARBA00022475"/>
    </source>
</evidence>
<evidence type="ECO:0000256" key="9">
    <source>
        <dbReference type="ARBA" id="ARBA00023047"/>
    </source>
</evidence>
<dbReference type="InterPro" id="IPR047817">
    <property type="entry name" value="ABC2_TM_bact-type"/>
</dbReference>
<dbReference type="PANTHER" id="PTHR30413">
    <property type="entry name" value="INNER MEMBRANE TRANSPORT PERMEASE"/>
    <property type="match status" value="1"/>
</dbReference>
<proteinExistence type="inferred from homology"/>
<feature type="transmembrane region" description="Helical" evidence="11">
    <location>
        <begin position="244"/>
        <end position="262"/>
    </location>
</feature>
<dbReference type="KEGG" id="lfa:LFA_3658"/>
<dbReference type="PANTHER" id="PTHR30413:SF10">
    <property type="entry name" value="CAPSULE POLYSACCHARIDE EXPORT INNER-MEMBRANE PROTEIN CTRC"/>
    <property type="match status" value="1"/>
</dbReference>
<evidence type="ECO:0000256" key="1">
    <source>
        <dbReference type="ARBA" id="ARBA00004651"/>
    </source>
</evidence>
<name>A0A098G934_9GAMM</name>
<feature type="transmembrane region" description="Helical" evidence="11">
    <location>
        <begin position="188"/>
        <end position="206"/>
    </location>
</feature>
<evidence type="ECO:0000256" key="10">
    <source>
        <dbReference type="ARBA" id="ARBA00023136"/>
    </source>
</evidence>
<evidence type="ECO:0000313" key="13">
    <source>
        <dbReference type="EMBL" id="CEG58983.1"/>
    </source>
</evidence>
<gene>
    <name evidence="13" type="ORF">LFA_3658</name>
</gene>
<evidence type="ECO:0000313" key="14">
    <source>
        <dbReference type="Proteomes" id="UP000032430"/>
    </source>
</evidence>
<keyword evidence="4 11" id="KW-1003">Cell membrane</keyword>
<evidence type="ECO:0000256" key="7">
    <source>
        <dbReference type="ARBA" id="ARBA00022903"/>
    </source>
</evidence>
<keyword evidence="3 11" id="KW-0813">Transport</keyword>
<feature type="domain" description="ABC transmembrane type-2" evidence="12">
    <location>
        <begin position="41"/>
        <end position="265"/>
    </location>
</feature>
<evidence type="ECO:0000256" key="3">
    <source>
        <dbReference type="ARBA" id="ARBA00022448"/>
    </source>
</evidence>
<keyword evidence="8 11" id="KW-1133">Transmembrane helix</keyword>
<organism evidence="13 14">
    <name type="scientific">Legionella fallonii LLAP-10</name>
    <dbReference type="NCBI Taxonomy" id="1212491"/>
    <lineage>
        <taxon>Bacteria</taxon>
        <taxon>Pseudomonadati</taxon>
        <taxon>Pseudomonadota</taxon>
        <taxon>Gammaproteobacteria</taxon>
        <taxon>Legionellales</taxon>
        <taxon>Legionellaceae</taxon>
        <taxon>Legionella</taxon>
    </lineage>
</organism>
<keyword evidence="9" id="KW-0625">Polysaccharide transport</keyword>
<dbReference type="Proteomes" id="UP000032430">
    <property type="component" value="Chromosome I"/>
</dbReference>
<sequence length="273" mass="31107">MGSSLSKNHPMQMFLMLGRHRDLIWQLIKRDVLMKYRGSFGGLLWLLLVPLLMLSLYTLVFGVFMHIQWPGVTNNLMYSLIIYIGLILLNFFSECLSRSPTTIVNNANFVKKVVFPVEIYPWIIVGSALFHAIINTLILAVFCLVLLGKIHITMLLLPLLFLPLILITLGMSWFLCSAGVYVRDIAHMMVFTMQIIMYLSPVFYSLSMLPEVFQKILLINPLTFVIEQARSLILFGNLPQWTGLGIYFIASIIIAYLGFIGFQKTKDGFADVL</sequence>
<feature type="transmembrane region" description="Helical" evidence="11">
    <location>
        <begin position="76"/>
        <end position="93"/>
    </location>
</feature>
<dbReference type="HOGENOM" id="CLU_060703_1_1_6"/>
<feature type="transmembrane region" description="Helical" evidence="11">
    <location>
        <begin position="119"/>
        <end position="147"/>
    </location>
</feature>
<feature type="transmembrane region" description="Helical" evidence="11">
    <location>
        <begin position="159"/>
        <end position="182"/>
    </location>
</feature>
<keyword evidence="14" id="KW-1185">Reference proteome</keyword>
<dbReference type="EMBL" id="LN614827">
    <property type="protein sequence ID" value="CEG58983.1"/>
    <property type="molecule type" value="Genomic_DNA"/>
</dbReference>